<comment type="cofactor">
    <cofactor evidence="7">
        <name>Fe(2+)</name>
        <dbReference type="ChEBI" id="CHEBI:29033"/>
    </cofactor>
    <text evidence="7">Binds 1 Fe(2+) ion per subunit.</text>
</comment>
<evidence type="ECO:0000256" key="5">
    <source>
        <dbReference type="ARBA" id="ARBA00023002"/>
    </source>
</evidence>
<feature type="binding site" evidence="7">
    <location>
        <position position="98"/>
    </location>
    <ligand>
        <name>Fe cation</name>
        <dbReference type="ChEBI" id="CHEBI:24875"/>
    </ligand>
</feature>
<evidence type="ECO:0000256" key="3">
    <source>
        <dbReference type="ARBA" id="ARBA00022896"/>
    </source>
</evidence>
<feature type="binding site" evidence="7">
    <location>
        <position position="169"/>
    </location>
    <ligand>
        <name>2-oxoglutarate</name>
        <dbReference type="ChEBI" id="CHEBI:16810"/>
    </ligand>
</feature>
<dbReference type="Pfam" id="PF13640">
    <property type="entry name" value="2OG-FeII_Oxy_3"/>
    <property type="match status" value="1"/>
</dbReference>
<dbReference type="OrthoDB" id="9812472at2"/>
<dbReference type="GO" id="GO:0016706">
    <property type="term" value="F:2-oxoglutarate-dependent dioxygenase activity"/>
    <property type="evidence" value="ECO:0007669"/>
    <property type="project" value="UniProtKB-UniRule"/>
</dbReference>
<keyword evidence="6 7" id="KW-0408">Iron</keyword>
<dbReference type="Gene3D" id="2.60.120.620">
    <property type="entry name" value="q2cbj1_9rhob like domain"/>
    <property type="match status" value="1"/>
</dbReference>
<dbReference type="Pfam" id="PF18331">
    <property type="entry name" value="PKHD_C"/>
    <property type="match status" value="1"/>
</dbReference>
<dbReference type="GO" id="GO:0005506">
    <property type="term" value="F:iron ion binding"/>
    <property type="evidence" value="ECO:0007669"/>
    <property type="project" value="UniProtKB-UniRule"/>
</dbReference>
<dbReference type="InterPro" id="IPR023550">
    <property type="entry name" value="PKHD_hydroxylase"/>
</dbReference>
<evidence type="ECO:0000256" key="4">
    <source>
        <dbReference type="ARBA" id="ARBA00022964"/>
    </source>
</evidence>
<reference evidence="9 10" key="1">
    <citation type="submission" date="2018-10" db="EMBL/GenBank/DDBJ databases">
        <authorList>
            <person name="Criscuolo A."/>
        </authorList>
    </citation>
    <scope>NUCLEOTIDE SEQUENCE [LARGE SCALE GENOMIC DNA]</scope>
    <source>
        <strain evidence="9">DnA1</strain>
    </source>
</reference>
<keyword evidence="3 7" id="KW-0847">Vitamin C</keyword>
<dbReference type="SMART" id="SM00702">
    <property type="entry name" value="P4Hc"/>
    <property type="match status" value="1"/>
</dbReference>
<dbReference type="RefSeq" id="WP_124079314.1">
    <property type="nucleotide sequence ID" value="NZ_UWPJ01000016.1"/>
</dbReference>
<feature type="domain" description="Fe2OG dioxygenase" evidence="8">
    <location>
        <begin position="78"/>
        <end position="178"/>
    </location>
</feature>
<evidence type="ECO:0000256" key="6">
    <source>
        <dbReference type="ARBA" id="ARBA00023004"/>
    </source>
</evidence>
<dbReference type="NCBIfam" id="NF003974">
    <property type="entry name" value="PRK05467.1-3"/>
    <property type="match status" value="1"/>
</dbReference>
<dbReference type="HAMAP" id="MF_00657">
    <property type="entry name" value="Hydroxyl_YbiX"/>
    <property type="match status" value="1"/>
</dbReference>
<dbReference type="PANTHER" id="PTHR41536">
    <property type="entry name" value="PKHD-TYPE HYDROXYLASE YBIX"/>
    <property type="match status" value="1"/>
</dbReference>
<dbReference type="SUPFAM" id="SSF51197">
    <property type="entry name" value="Clavaminate synthase-like"/>
    <property type="match status" value="1"/>
</dbReference>
<evidence type="ECO:0000256" key="1">
    <source>
        <dbReference type="ARBA" id="ARBA00001961"/>
    </source>
</evidence>
<proteinExistence type="inferred from homology"/>
<protein>
    <submittedName>
        <fullName evidence="9">PKHD-type hydroxylase</fullName>
        <ecNumber evidence="9">1.14.11.-</ecNumber>
    </submittedName>
</protein>
<comment type="cofactor">
    <cofactor evidence="1 7">
        <name>L-ascorbate</name>
        <dbReference type="ChEBI" id="CHEBI:38290"/>
    </cofactor>
</comment>
<organism evidence="9 10">
    <name type="scientific">Pigmentiphaga humi</name>
    <dbReference type="NCBI Taxonomy" id="2478468"/>
    <lineage>
        <taxon>Bacteria</taxon>
        <taxon>Pseudomonadati</taxon>
        <taxon>Pseudomonadota</taxon>
        <taxon>Betaproteobacteria</taxon>
        <taxon>Burkholderiales</taxon>
        <taxon>Alcaligenaceae</taxon>
        <taxon>Pigmentiphaga</taxon>
    </lineage>
</organism>
<evidence type="ECO:0000313" key="10">
    <source>
        <dbReference type="Proteomes" id="UP000277294"/>
    </source>
</evidence>
<sequence>MMLTLPDALTADQVAQFRHALERATWQDGRATAGHVALEAKRNEQLAANDPLAVQLGNAILDALGGNPLFISATLPLKVLPPSFNRYAGGGTYGNHVDNAIRALPGSAHRVRTDISATLFLTPPEDYDGGELVIEDTYGSHAVKLPAGHLVLYPGTSVHRVTPVTRGVRLAAFFWVQSLVRDQTQRETLYRLDTAIQQLTREAPQSSALVELTGVYHNLLRQWSHT</sequence>
<dbReference type="InterPro" id="IPR044862">
    <property type="entry name" value="Pro_4_hyd_alph_FE2OG_OXY"/>
</dbReference>
<evidence type="ECO:0000259" key="8">
    <source>
        <dbReference type="PROSITE" id="PS51471"/>
    </source>
</evidence>
<dbReference type="EMBL" id="UWPJ01000016">
    <property type="protein sequence ID" value="VCU69800.1"/>
    <property type="molecule type" value="Genomic_DNA"/>
</dbReference>
<dbReference type="EC" id="1.14.11.-" evidence="9"/>
<dbReference type="InterPro" id="IPR041097">
    <property type="entry name" value="PKHD_C"/>
</dbReference>
<dbReference type="Gene3D" id="4.10.860.20">
    <property type="entry name" value="Rabenosyn, Rab binding domain"/>
    <property type="match status" value="1"/>
</dbReference>
<gene>
    <name evidence="9" type="ORF">PIGHUM_01865</name>
</gene>
<keyword evidence="4 7" id="KW-0223">Dioxygenase</keyword>
<evidence type="ECO:0000256" key="7">
    <source>
        <dbReference type="HAMAP-Rule" id="MF_00657"/>
    </source>
</evidence>
<dbReference type="GO" id="GO:0031418">
    <property type="term" value="F:L-ascorbic acid binding"/>
    <property type="evidence" value="ECO:0007669"/>
    <property type="project" value="UniProtKB-KW"/>
</dbReference>
<dbReference type="InterPro" id="IPR006620">
    <property type="entry name" value="Pro_4_hyd_alph"/>
</dbReference>
<accession>A0A3P4B273</accession>
<dbReference type="AlphaFoldDB" id="A0A3P4B273"/>
<keyword evidence="2 7" id="KW-0479">Metal-binding</keyword>
<dbReference type="PROSITE" id="PS51471">
    <property type="entry name" value="FE2OG_OXY"/>
    <property type="match status" value="1"/>
</dbReference>
<evidence type="ECO:0000313" key="9">
    <source>
        <dbReference type="EMBL" id="VCU69800.1"/>
    </source>
</evidence>
<dbReference type="GO" id="GO:0006879">
    <property type="term" value="P:intracellular iron ion homeostasis"/>
    <property type="evidence" value="ECO:0007669"/>
    <property type="project" value="TreeGrafter"/>
</dbReference>
<dbReference type="PANTHER" id="PTHR41536:SF1">
    <property type="entry name" value="PKHD-TYPE HYDROXYLASE YBIX"/>
    <property type="match status" value="1"/>
</dbReference>
<evidence type="ECO:0000256" key="2">
    <source>
        <dbReference type="ARBA" id="ARBA00022723"/>
    </source>
</evidence>
<name>A0A3P4B273_9BURK</name>
<dbReference type="NCBIfam" id="NF003975">
    <property type="entry name" value="PRK05467.1-4"/>
    <property type="match status" value="1"/>
</dbReference>
<keyword evidence="5 7" id="KW-0560">Oxidoreductase</keyword>
<feature type="binding site" evidence="7">
    <location>
        <position position="159"/>
    </location>
    <ligand>
        <name>Fe cation</name>
        <dbReference type="ChEBI" id="CHEBI:24875"/>
    </ligand>
</feature>
<dbReference type="Proteomes" id="UP000277294">
    <property type="component" value="Unassembled WGS sequence"/>
</dbReference>
<feature type="binding site" evidence="7">
    <location>
        <position position="96"/>
    </location>
    <ligand>
        <name>Fe cation</name>
        <dbReference type="ChEBI" id="CHEBI:24875"/>
    </ligand>
</feature>
<dbReference type="InterPro" id="IPR005123">
    <property type="entry name" value="Oxoglu/Fe-dep_dioxygenase_dom"/>
</dbReference>
<keyword evidence="10" id="KW-1185">Reference proteome</keyword>
<dbReference type="GO" id="GO:0006974">
    <property type="term" value="P:DNA damage response"/>
    <property type="evidence" value="ECO:0007669"/>
    <property type="project" value="TreeGrafter"/>
</dbReference>